<organism evidence="1 2">
    <name type="scientific">Vitis vinifera</name>
    <name type="common">Grape</name>
    <dbReference type="NCBI Taxonomy" id="29760"/>
    <lineage>
        <taxon>Eukaryota</taxon>
        <taxon>Viridiplantae</taxon>
        <taxon>Streptophyta</taxon>
        <taxon>Embryophyta</taxon>
        <taxon>Tracheophyta</taxon>
        <taxon>Spermatophyta</taxon>
        <taxon>Magnoliopsida</taxon>
        <taxon>eudicotyledons</taxon>
        <taxon>Gunneridae</taxon>
        <taxon>Pentapetalae</taxon>
        <taxon>rosids</taxon>
        <taxon>Vitales</taxon>
        <taxon>Vitaceae</taxon>
        <taxon>Viteae</taxon>
        <taxon>Vitis</taxon>
    </lineage>
</organism>
<proteinExistence type="predicted"/>
<comment type="caution">
    <text evidence="1">The sequence shown here is derived from an EMBL/GenBank/DDBJ whole genome shotgun (WGS) entry which is preliminary data.</text>
</comment>
<evidence type="ECO:0000313" key="2">
    <source>
        <dbReference type="Proteomes" id="UP000288805"/>
    </source>
</evidence>
<sequence>MALAAALAVNHHLLCFSNPRTVTWVPTKLKSQKRAYLSFTSCTSSSSSSSSTSPEADLQTAESRVNLGLSLFSKGRDMGVLNFGIFWAQYDRIDVQHHALLRFSLLSDGFSCLFLL</sequence>
<dbReference type="Proteomes" id="UP000288805">
    <property type="component" value="Unassembled WGS sequence"/>
</dbReference>
<dbReference type="EMBL" id="QGNW01001126">
    <property type="protein sequence ID" value="RVW54631.1"/>
    <property type="molecule type" value="Genomic_DNA"/>
</dbReference>
<name>A0A438F3T5_VITVI</name>
<evidence type="ECO:0000313" key="1">
    <source>
        <dbReference type="EMBL" id="RVW54631.1"/>
    </source>
</evidence>
<accession>A0A438F3T5</accession>
<gene>
    <name evidence="1" type="ORF">CK203_071435</name>
</gene>
<protein>
    <submittedName>
        <fullName evidence="1">Uncharacterized protein</fullName>
    </submittedName>
</protein>
<reference evidence="1 2" key="1">
    <citation type="journal article" date="2018" name="PLoS Genet.">
        <title>Population sequencing reveals clonal diversity and ancestral inbreeding in the grapevine cultivar Chardonnay.</title>
        <authorList>
            <person name="Roach M.J."/>
            <person name="Johnson D.L."/>
            <person name="Bohlmann J."/>
            <person name="van Vuuren H.J."/>
            <person name="Jones S.J."/>
            <person name="Pretorius I.S."/>
            <person name="Schmidt S.A."/>
            <person name="Borneman A.R."/>
        </authorList>
    </citation>
    <scope>NUCLEOTIDE SEQUENCE [LARGE SCALE GENOMIC DNA]</scope>
    <source>
        <strain evidence="2">cv. Chardonnay</strain>
        <tissue evidence="1">Leaf</tissue>
    </source>
</reference>
<dbReference type="AlphaFoldDB" id="A0A438F3T5"/>